<comment type="caution">
    <text evidence="2">The sequence shown here is derived from an EMBL/GenBank/DDBJ whole genome shotgun (WGS) entry which is preliminary data.</text>
</comment>
<dbReference type="OrthoDB" id="4157869at2"/>
<dbReference type="AlphaFoldDB" id="G2G3T0"/>
<reference evidence="2 3" key="1">
    <citation type="submission" date="2011-08" db="EMBL/GenBank/DDBJ databases">
        <authorList>
            <person name="Lin Y."/>
            <person name="Hao X."/>
            <person name="Johnstone L."/>
            <person name="Miller S.J."/>
            <person name="Wei G."/>
            <person name="Rensing C."/>
        </authorList>
    </citation>
    <scope>NUCLEOTIDE SEQUENCE [LARGE SCALE GENOMIC DNA]</scope>
    <source>
        <strain evidence="2 3">K42</strain>
    </source>
</reference>
<evidence type="ECO:0000313" key="3">
    <source>
        <dbReference type="Proteomes" id="UP000004217"/>
    </source>
</evidence>
<dbReference type="RefSeq" id="WP_007490557.1">
    <property type="nucleotide sequence ID" value="NZ_AGBF01000001.1"/>
</dbReference>
<name>G2G3T0_9ACTN</name>
<dbReference type="EMBL" id="AGBF01000001">
    <property type="protein sequence ID" value="EGX61826.1"/>
    <property type="molecule type" value="Genomic_DNA"/>
</dbReference>
<accession>G2G3T0</accession>
<keyword evidence="3" id="KW-1185">Reference proteome</keyword>
<evidence type="ECO:0000313" key="2">
    <source>
        <dbReference type="EMBL" id="EGX61826.1"/>
    </source>
</evidence>
<feature type="compositionally biased region" description="Basic residues" evidence="1">
    <location>
        <begin position="572"/>
        <end position="584"/>
    </location>
</feature>
<gene>
    <name evidence="2" type="ORF">SZN_00655</name>
</gene>
<sequence>MLIEQAEQRRLTETLMEDAALWSADALVAASGGVVYDAERSAQILAAWAQVNAAGTNTSVPLFSKHPDADEPWAKLGAELAATADQGAVGLLEQAARRCATELGPDGRAKLLAQLATAVSPLIRLVGGLDELLDAAALHRRCAGGTEAGWVAGATWIVGALTENARNTTVSNLASDRIARLVDDGHGVNLWHTWPKVAASMMSTAFLDEMDAPLDPGLPHYPVGLWLRAVQAVHTGDERQIENAVAEFRDQEPDNQSMLCFELAMAIAAVRTLPSRRTARRAARGETKEDEALRSAVSAIMDELPADVVERTGRMYAFSRRAILAYIDRDAETLAAVIDRVATWDDDPGRTPPPQFRFEFPNQQALDFANQLLRLGEMAGVHITNREAADGAAPLIDRYAPNEYKQAARELVTALRGAGEPGVDFNQAVANSPAGLVAFAAMAAGLTQNRRLPLPKERTRLNLLNEIRESEAKALRVPDREIITVSDEEALAFLEQLYGPDYPLPRDPRERTVWEHDVVAIAAQHLLECPADATTPEQRQALDARIKTVLRAGTTPQRTPPRPDRSNVVRNQPKRSSKRKRKGK</sequence>
<evidence type="ECO:0000256" key="1">
    <source>
        <dbReference type="SAM" id="MobiDB-lite"/>
    </source>
</evidence>
<protein>
    <submittedName>
        <fullName evidence="2">Uncharacterized protein</fullName>
    </submittedName>
</protein>
<dbReference type="Proteomes" id="UP000004217">
    <property type="component" value="Unassembled WGS sequence"/>
</dbReference>
<proteinExistence type="predicted"/>
<feature type="region of interest" description="Disordered" evidence="1">
    <location>
        <begin position="551"/>
        <end position="584"/>
    </location>
</feature>
<dbReference type="PATRIC" id="fig|700597.3.peg.121"/>
<organism evidence="2 3">
    <name type="scientific">Streptomyces zinciresistens K42</name>
    <dbReference type="NCBI Taxonomy" id="700597"/>
    <lineage>
        <taxon>Bacteria</taxon>
        <taxon>Bacillati</taxon>
        <taxon>Actinomycetota</taxon>
        <taxon>Actinomycetes</taxon>
        <taxon>Kitasatosporales</taxon>
        <taxon>Streptomycetaceae</taxon>
        <taxon>Streptomyces</taxon>
    </lineage>
</organism>